<evidence type="ECO:0000313" key="1">
    <source>
        <dbReference type="EMBL" id="RRH92153.1"/>
    </source>
</evidence>
<protein>
    <submittedName>
        <fullName evidence="1">Uncharacterized protein</fullName>
    </submittedName>
</protein>
<gene>
    <name evidence="1" type="ORF">EH240_31040</name>
</gene>
<dbReference type="AlphaFoldDB" id="A0A3P3F0I1"/>
<name>A0A3P3F0I1_9HYPH</name>
<dbReference type="RefSeq" id="WP_125005739.1">
    <property type="nucleotide sequence ID" value="NZ_RQXT01000058.1"/>
</dbReference>
<comment type="caution">
    <text evidence="1">The sequence shown here is derived from an EMBL/GenBank/DDBJ whole genome shotgun (WGS) entry which is preliminary data.</text>
</comment>
<keyword evidence="2" id="KW-1185">Reference proteome</keyword>
<dbReference type="EMBL" id="RQXT01000058">
    <property type="protein sequence ID" value="RRH92153.1"/>
    <property type="molecule type" value="Genomic_DNA"/>
</dbReference>
<reference evidence="1 2" key="1">
    <citation type="submission" date="2018-11" db="EMBL/GenBank/DDBJ databases">
        <title>the genome of Mesorhizobium tamadayense DSM 28320.</title>
        <authorList>
            <person name="Gao J."/>
        </authorList>
    </citation>
    <scope>NUCLEOTIDE SEQUENCE [LARGE SCALE GENOMIC DNA]</scope>
    <source>
        <strain evidence="1 2">DSM 28320</strain>
    </source>
</reference>
<evidence type="ECO:0000313" key="2">
    <source>
        <dbReference type="Proteomes" id="UP000273786"/>
    </source>
</evidence>
<organism evidence="1 2">
    <name type="scientific">Mesorhizobium tamadayense</name>
    <dbReference type="NCBI Taxonomy" id="425306"/>
    <lineage>
        <taxon>Bacteria</taxon>
        <taxon>Pseudomonadati</taxon>
        <taxon>Pseudomonadota</taxon>
        <taxon>Alphaproteobacteria</taxon>
        <taxon>Hyphomicrobiales</taxon>
        <taxon>Phyllobacteriaceae</taxon>
        <taxon>Mesorhizobium</taxon>
    </lineage>
</organism>
<sequence>MANNNISIAADIAMHKLRCAVAKRLDRALGMIRAIGLRRRVPLPTATPRGITFGMGFCKGGGLAPPFIPPRRERQPILLGYISIFPKLSALAEFDFR</sequence>
<proteinExistence type="predicted"/>
<accession>A0A3P3F0I1</accession>
<dbReference type="Proteomes" id="UP000273786">
    <property type="component" value="Unassembled WGS sequence"/>
</dbReference>